<comment type="cofactor">
    <cofactor evidence="1 11">
        <name>Zn(2+)</name>
        <dbReference type="ChEBI" id="CHEBI:29105"/>
    </cofactor>
</comment>
<evidence type="ECO:0000259" key="12">
    <source>
        <dbReference type="SMART" id="SM00829"/>
    </source>
</evidence>
<dbReference type="InterPro" id="IPR036291">
    <property type="entry name" value="NAD(P)-bd_dom_sf"/>
</dbReference>
<reference evidence="16 19" key="3">
    <citation type="submission" date="2019-04" db="EMBL/GenBank/DDBJ databases">
        <title>Genome analysis of Streptococcus suis strain WUSS330.</title>
        <authorList>
            <person name="Chen H."/>
            <person name="Gao X."/>
            <person name="Wu Z."/>
        </authorList>
    </citation>
    <scope>NUCLEOTIDE SEQUENCE [LARGE SCALE GENOMIC DNA]</scope>
    <source>
        <strain evidence="16 19">WUSS330</strain>
    </source>
</reference>
<dbReference type="PATRIC" id="fig|1307.474.peg.829"/>
<dbReference type="InterPro" id="IPR002328">
    <property type="entry name" value="ADH_Zn_CS"/>
</dbReference>
<dbReference type="EMBL" id="FIIR01000004">
    <property type="protein sequence ID" value="CYV68992.1"/>
    <property type="molecule type" value="Genomic_DNA"/>
</dbReference>
<organism evidence="13 18">
    <name type="scientific">Streptococcus suis</name>
    <dbReference type="NCBI Taxonomy" id="1307"/>
    <lineage>
        <taxon>Bacteria</taxon>
        <taxon>Bacillati</taxon>
        <taxon>Bacillota</taxon>
        <taxon>Bacilli</taxon>
        <taxon>Lactobacillales</taxon>
        <taxon>Streptococcaceae</taxon>
        <taxon>Streptococcus</taxon>
    </lineage>
</organism>
<dbReference type="FunFam" id="3.40.50.720:FF:000039">
    <property type="entry name" value="Alcohol dehydrogenase AdhP"/>
    <property type="match status" value="1"/>
</dbReference>
<keyword evidence="6 11" id="KW-0862">Zinc</keyword>
<evidence type="ECO:0000256" key="10">
    <source>
        <dbReference type="ARBA" id="ARBA00049243"/>
    </source>
</evidence>
<comment type="catalytic activity">
    <reaction evidence="9">
        <text>a secondary alcohol + NAD(+) = a ketone + NADH + H(+)</text>
        <dbReference type="Rhea" id="RHEA:10740"/>
        <dbReference type="ChEBI" id="CHEBI:15378"/>
        <dbReference type="ChEBI" id="CHEBI:17087"/>
        <dbReference type="ChEBI" id="CHEBI:35681"/>
        <dbReference type="ChEBI" id="CHEBI:57540"/>
        <dbReference type="ChEBI" id="CHEBI:57945"/>
        <dbReference type="EC" id="1.1.1.1"/>
    </reaction>
</comment>
<evidence type="ECO:0000256" key="2">
    <source>
        <dbReference type="ARBA" id="ARBA00008072"/>
    </source>
</evidence>
<dbReference type="NCBIfam" id="NF006940">
    <property type="entry name" value="PRK09422.1"/>
    <property type="match status" value="1"/>
</dbReference>
<dbReference type="CDD" id="cd08297">
    <property type="entry name" value="CAD3"/>
    <property type="match status" value="1"/>
</dbReference>
<evidence type="ECO:0000256" key="7">
    <source>
        <dbReference type="ARBA" id="ARBA00023002"/>
    </source>
</evidence>
<evidence type="ECO:0000313" key="14">
    <source>
        <dbReference type="EMBL" id="CYV68992.1"/>
    </source>
</evidence>
<evidence type="ECO:0000256" key="3">
    <source>
        <dbReference type="ARBA" id="ARBA00013190"/>
    </source>
</evidence>
<dbReference type="EMBL" id="SSXK01000020">
    <property type="protein sequence ID" value="TII02760.1"/>
    <property type="molecule type" value="Genomic_DNA"/>
</dbReference>
<evidence type="ECO:0000313" key="17">
    <source>
        <dbReference type="Proteomes" id="UP000069831"/>
    </source>
</evidence>
<evidence type="ECO:0000256" key="9">
    <source>
        <dbReference type="ARBA" id="ARBA00049164"/>
    </source>
</evidence>
<dbReference type="RefSeq" id="WP_015646396.1">
    <property type="nucleotide sequence ID" value="NZ_CEEJ01000004.1"/>
</dbReference>
<dbReference type="Proteomes" id="UP000072083">
    <property type="component" value="Unassembled WGS sequence"/>
</dbReference>
<dbReference type="Gene3D" id="3.90.180.10">
    <property type="entry name" value="Medium-chain alcohol dehydrogenases, catalytic domain"/>
    <property type="match status" value="1"/>
</dbReference>
<dbReference type="Pfam" id="PF00107">
    <property type="entry name" value="ADH_zinc_N"/>
    <property type="match status" value="1"/>
</dbReference>
<reference evidence="17 18" key="1">
    <citation type="submission" date="2016-02" db="EMBL/GenBank/DDBJ databases">
        <authorList>
            <consortium name="Pathogen Informatics"/>
        </authorList>
    </citation>
    <scope>NUCLEOTIDE SEQUENCE [LARGE SCALE GENOMIC DNA]</scope>
    <source>
        <strain evidence="13 18">LSS44</strain>
        <strain evidence="14 17">LSS95</strain>
    </source>
</reference>
<gene>
    <name evidence="13" type="primary">adhA</name>
    <name evidence="15" type="synonym">adhP</name>
    <name evidence="15" type="ORF">E8L09_07390</name>
    <name evidence="13" type="ORF">ERS132406_01643</name>
    <name evidence="14" type="ORF">ERS132457_00623</name>
    <name evidence="16" type="ORF">FAJ36_09390</name>
</gene>
<feature type="domain" description="Enoyl reductase (ER)" evidence="12">
    <location>
        <begin position="10"/>
        <end position="335"/>
    </location>
</feature>
<evidence type="ECO:0000313" key="15">
    <source>
        <dbReference type="EMBL" id="TII02760.1"/>
    </source>
</evidence>
<comment type="catalytic activity">
    <reaction evidence="10">
        <text>a primary alcohol + NAD(+) = an aldehyde + NADH + H(+)</text>
        <dbReference type="Rhea" id="RHEA:10736"/>
        <dbReference type="ChEBI" id="CHEBI:15378"/>
        <dbReference type="ChEBI" id="CHEBI:15734"/>
        <dbReference type="ChEBI" id="CHEBI:17478"/>
        <dbReference type="ChEBI" id="CHEBI:57540"/>
        <dbReference type="ChEBI" id="CHEBI:57945"/>
        <dbReference type="EC" id="1.1.1.1"/>
    </reaction>
</comment>
<evidence type="ECO:0000313" key="18">
    <source>
        <dbReference type="Proteomes" id="UP000072083"/>
    </source>
</evidence>
<dbReference type="EC" id="1.1.1.1" evidence="3"/>
<evidence type="ECO:0000256" key="5">
    <source>
        <dbReference type="ARBA" id="ARBA00022723"/>
    </source>
</evidence>
<comment type="similarity">
    <text evidence="2 11">Belongs to the zinc-containing alcohol dehydrogenase family.</text>
</comment>
<evidence type="ECO:0000313" key="16">
    <source>
        <dbReference type="EMBL" id="TII03636.1"/>
    </source>
</evidence>
<reference evidence="15 20" key="2">
    <citation type="submission" date="2019-04" db="EMBL/GenBank/DDBJ databases">
        <title>Genome analysis of Streptococcus suis strain WUSS286.</title>
        <authorList>
            <person name="Chen H."/>
            <person name="Gao X."/>
            <person name="Wu Z."/>
        </authorList>
    </citation>
    <scope>NUCLEOTIDE SEQUENCE [LARGE SCALE GENOMIC DNA]</scope>
    <source>
        <strain evidence="15 20">WUSS286</strain>
    </source>
</reference>
<dbReference type="EMBL" id="SSXN01000016">
    <property type="protein sequence ID" value="TII03636.1"/>
    <property type="molecule type" value="Genomic_DNA"/>
</dbReference>
<dbReference type="GO" id="GO:0008270">
    <property type="term" value="F:zinc ion binding"/>
    <property type="evidence" value="ECO:0007669"/>
    <property type="project" value="InterPro"/>
</dbReference>
<dbReference type="Proteomes" id="UP000305785">
    <property type="component" value="Unassembled WGS sequence"/>
</dbReference>
<keyword evidence="8" id="KW-0520">NAD</keyword>
<evidence type="ECO:0000256" key="8">
    <source>
        <dbReference type="ARBA" id="ARBA00023027"/>
    </source>
</evidence>
<proteinExistence type="inferred from homology"/>
<dbReference type="PANTHER" id="PTHR42940:SF8">
    <property type="entry name" value="VACUOLAR PROTEIN SORTING-ASSOCIATED PROTEIN 11"/>
    <property type="match status" value="1"/>
</dbReference>
<dbReference type="Gene3D" id="3.40.50.720">
    <property type="entry name" value="NAD(P)-binding Rossmann-like Domain"/>
    <property type="match status" value="1"/>
</dbReference>
<dbReference type="SUPFAM" id="SSF50129">
    <property type="entry name" value="GroES-like"/>
    <property type="match status" value="1"/>
</dbReference>
<dbReference type="Proteomes" id="UP000069831">
    <property type="component" value="Unassembled WGS sequence"/>
</dbReference>
<dbReference type="InterPro" id="IPR013149">
    <property type="entry name" value="ADH-like_C"/>
</dbReference>
<name>A0A0Z8H410_STRSU</name>
<dbReference type="PANTHER" id="PTHR42940">
    <property type="entry name" value="ALCOHOL DEHYDROGENASE 1-RELATED"/>
    <property type="match status" value="1"/>
</dbReference>
<accession>A0A0Z8H410</accession>
<dbReference type="InterPro" id="IPR013154">
    <property type="entry name" value="ADH-like_N"/>
</dbReference>
<dbReference type="AlphaFoldDB" id="A0A0Z8H410"/>
<evidence type="ECO:0000256" key="11">
    <source>
        <dbReference type="RuleBase" id="RU361277"/>
    </source>
</evidence>
<evidence type="ECO:0000256" key="6">
    <source>
        <dbReference type="ARBA" id="ARBA00022833"/>
    </source>
</evidence>
<sequence>MKAVVVNPESTGVVVVDKELRPLEAGEALVQIEYCGVCHTDLHVANGDFGKVPGRVLGHEGIGIVTEIAPGVTSLKVGDRVSVAWFFQGCGMCEYCTTGRETLCRTVKNAGYSVDGGMAEQCIVTADYAVKVPEGLDPAQASSITCAGVTCYKAIKEAHLEPGQWIAIYGAGGLGNLAVQYAKKVFNAHVIAVDINNDKLELAKEVGADVTINGLEVEDVPGYIKEITGGGVHSTVVTAVSKVAFNQAIDSVRAGGYVVAVGLPSEYMDLSIVKTVLDGIKVVGSLVGTRKDLEEAFHFGAMGLVVPVVQKRPVEDAEAVFNEMVAGTIQGRMVLDFCHSH</sequence>
<dbReference type="EMBL" id="FIGZ01000018">
    <property type="protein sequence ID" value="CYV09885.1"/>
    <property type="molecule type" value="Genomic_DNA"/>
</dbReference>
<dbReference type="SMART" id="SM00829">
    <property type="entry name" value="PKS_ER"/>
    <property type="match status" value="1"/>
</dbReference>
<protein>
    <recommendedName>
        <fullName evidence="4">Alcohol dehydrogenase</fullName>
        <ecNumber evidence="3">1.1.1.1</ecNumber>
    </recommendedName>
</protein>
<evidence type="ECO:0000256" key="1">
    <source>
        <dbReference type="ARBA" id="ARBA00001947"/>
    </source>
</evidence>
<dbReference type="GO" id="GO:0004022">
    <property type="term" value="F:alcohol dehydrogenase (NAD+) activity"/>
    <property type="evidence" value="ECO:0007669"/>
    <property type="project" value="UniProtKB-EC"/>
</dbReference>
<keyword evidence="7 13" id="KW-0560">Oxidoreductase</keyword>
<evidence type="ECO:0000313" key="19">
    <source>
        <dbReference type="Proteomes" id="UP000305785"/>
    </source>
</evidence>
<evidence type="ECO:0000313" key="20">
    <source>
        <dbReference type="Proteomes" id="UP000306426"/>
    </source>
</evidence>
<dbReference type="Pfam" id="PF08240">
    <property type="entry name" value="ADH_N"/>
    <property type="match status" value="1"/>
</dbReference>
<dbReference type="Proteomes" id="UP000306426">
    <property type="component" value="Unassembled WGS sequence"/>
</dbReference>
<dbReference type="SUPFAM" id="SSF51735">
    <property type="entry name" value="NAD(P)-binding Rossmann-fold domains"/>
    <property type="match status" value="1"/>
</dbReference>
<evidence type="ECO:0000256" key="4">
    <source>
        <dbReference type="ARBA" id="ARBA00016352"/>
    </source>
</evidence>
<dbReference type="InterPro" id="IPR020843">
    <property type="entry name" value="ER"/>
</dbReference>
<dbReference type="InterPro" id="IPR011032">
    <property type="entry name" value="GroES-like_sf"/>
</dbReference>
<keyword evidence="5 11" id="KW-0479">Metal-binding</keyword>
<evidence type="ECO:0000313" key="13">
    <source>
        <dbReference type="EMBL" id="CYV09885.1"/>
    </source>
</evidence>
<dbReference type="PROSITE" id="PS00059">
    <property type="entry name" value="ADH_ZINC"/>
    <property type="match status" value="1"/>
</dbReference>